<evidence type="ECO:0000313" key="1">
    <source>
        <dbReference type="EMBL" id="MER2493729.1"/>
    </source>
</evidence>
<organism evidence="1 2">
    <name type="scientific">Catenovulum sediminis</name>
    <dbReference type="NCBI Taxonomy" id="1740262"/>
    <lineage>
        <taxon>Bacteria</taxon>
        <taxon>Pseudomonadati</taxon>
        <taxon>Pseudomonadota</taxon>
        <taxon>Gammaproteobacteria</taxon>
        <taxon>Alteromonadales</taxon>
        <taxon>Alteromonadaceae</taxon>
        <taxon>Catenovulum</taxon>
    </lineage>
</organism>
<protein>
    <recommendedName>
        <fullName evidence="3">GATA-type domain-containing protein</fullName>
    </recommendedName>
</protein>
<dbReference type="RefSeq" id="WP_143869661.1">
    <property type="nucleotide sequence ID" value="NZ_CP041660.1"/>
</dbReference>
<name>A0ABV1RLA7_9ALTE</name>
<dbReference type="EMBL" id="JBELOE010000265">
    <property type="protein sequence ID" value="MER2493729.1"/>
    <property type="molecule type" value="Genomic_DNA"/>
</dbReference>
<evidence type="ECO:0008006" key="3">
    <source>
        <dbReference type="Google" id="ProtNLM"/>
    </source>
</evidence>
<dbReference type="Proteomes" id="UP001467690">
    <property type="component" value="Unassembled WGS sequence"/>
</dbReference>
<evidence type="ECO:0000313" key="2">
    <source>
        <dbReference type="Proteomes" id="UP001467690"/>
    </source>
</evidence>
<reference evidence="1 2" key="1">
    <citation type="submission" date="2024-06" db="EMBL/GenBank/DDBJ databases">
        <authorList>
            <person name="Chen R.Y."/>
        </authorList>
    </citation>
    <scope>NUCLEOTIDE SEQUENCE [LARGE SCALE GENOMIC DNA]</scope>
    <source>
        <strain evidence="1 2">D2</strain>
    </source>
</reference>
<keyword evidence="2" id="KW-1185">Reference proteome</keyword>
<gene>
    <name evidence="1" type="ORF">ABS311_17755</name>
</gene>
<comment type="caution">
    <text evidence="1">The sequence shown here is derived from an EMBL/GenBank/DDBJ whole genome shotgun (WGS) entry which is preliminary data.</text>
</comment>
<proteinExistence type="predicted"/>
<sequence>MLKSSLFSGLLAKKITKENPDFGKVINYRKILTRSAYLKKHPTVQTEDGIACCDCGELDIKEWGLLKRDDIKRVHSCNFCGQLLFRTIDRMPANDDDELAELQ</sequence>
<accession>A0ABV1RLA7</accession>